<dbReference type="EMBL" id="LR746270">
    <property type="protein sequence ID" value="CAA7399863.1"/>
    <property type="molecule type" value="Genomic_DNA"/>
</dbReference>
<evidence type="ECO:0000313" key="3">
    <source>
        <dbReference type="EMBL" id="CAA7399863.1"/>
    </source>
</evidence>
<dbReference type="EMBL" id="LR743594">
    <property type="protein sequence ID" value="CAA2623882.1"/>
    <property type="molecule type" value="Genomic_DNA"/>
</dbReference>
<protein>
    <submittedName>
        <fullName evidence="2">Uncharacterized protein</fullName>
    </submittedName>
</protein>
<feature type="coiled-coil region" evidence="1">
    <location>
        <begin position="73"/>
        <end position="100"/>
    </location>
</feature>
<evidence type="ECO:0000313" key="4">
    <source>
        <dbReference type="Proteomes" id="UP000663760"/>
    </source>
</evidence>
<keyword evidence="1" id="KW-0175">Coiled coil</keyword>
<keyword evidence="4" id="KW-1185">Reference proteome</keyword>
<reference evidence="2" key="1">
    <citation type="submission" date="2019-12" db="EMBL/GenBank/DDBJ databases">
        <authorList>
            <person name="Scholz U."/>
            <person name="Mascher M."/>
            <person name="Fiebig A."/>
        </authorList>
    </citation>
    <scope>NUCLEOTIDE SEQUENCE</scope>
</reference>
<dbReference type="AlphaFoldDB" id="A0A7I8J1Y5"/>
<organism evidence="2">
    <name type="scientific">Spirodela intermedia</name>
    <name type="common">Intermediate duckweed</name>
    <dbReference type="NCBI Taxonomy" id="51605"/>
    <lineage>
        <taxon>Eukaryota</taxon>
        <taxon>Viridiplantae</taxon>
        <taxon>Streptophyta</taxon>
        <taxon>Embryophyta</taxon>
        <taxon>Tracheophyta</taxon>
        <taxon>Spermatophyta</taxon>
        <taxon>Magnoliopsida</taxon>
        <taxon>Liliopsida</taxon>
        <taxon>Araceae</taxon>
        <taxon>Lemnoideae</taxon>
        <taxon>Spirodela</taxon>
    </lineage>
</organism>
<evidence type="ECO:0000313" key="2">
    <source>
        <dbReference type="EMBL" id="CAA2623882.1"/>
    </source>
</evidence>
<sequence length="104" mass="12234">MAKKITIVESEDLKMIPLDEIADFPLLKKKKFKYKRKIMMAMFSDSDFSTNEESEEKQNLCLMVIFDELISAFEFLQHKLKVIQKEKKILKESIKGLENKMGNI</sequence>
<gene>
    <name evidence="2" type="ORF">SI7747_07009786</name>
    <name evidence="3" type="ORF">SI8410_07010533</name>
</gene>
<evidence type="ECO:0000256" key="1">
    <source>
        <dbReference type="SAM" id="Coils"/>
    </source>
</evidence>
<proteinExistence type="predicted"/>
<name>A0A7I8J1Y5_SPIIN</name>
<accession>A0A7I8J1Y5</accession>
<dbReference type="Proteomes" id="UP000663760">
    <property type="component" value="Chromosome 7"/>
</dbReference>